<dbReference type="CDD" id="cd07302">
    <property type="entry name" value="CHD"/>
    <property type="match status" value="1"/>
</dbReference>
<dbReference type="Gene3D" id="3.30.70.1230">
    <property type="entry name" value="Nucleotide cyclase"/>
    <property type="match status" value="1"/>
</dbReference>
<comment type="cofactor">
    <cofactor evidence="3">
        <name>Mg(2+)</name>
        <dbReference type="ChEBI" id="CHEBI:18420"/>
    </cofactor>
</comment>
<dbReference type="SMART" id="SM00044">
    <property type="entry name" value="CYCc"/>
    <property type="match status" value="1"/>
</dbReference>
<dbReference type="EC" id="4.6.1.1" evidence="5"/>
<evidence type="ECO:0000256" key="9">
    <source>
        <dbReference type="ARBA" id="ARBA00022741"/>
    </source>
</evidence>
<evidence type="ECO:0000256" key="13">
    <source>
        <dbReference type="ARBA" id="ARBA00022998"/>
    </source>
</evidence>
<keyword evidence="6" id="KW-0812">Transmembrane</keyword>
<organism evidence="20 21">
    <name type="scientific">Seriola lalandi dorsalis</name>
    <dbReference type="NCBI Taxonomy" id="1841481"/>
    <lineage>
        <taxon>Eukaryota</taxon>
        <taxon>Metazoa</taxon>
        <taxon>Chordata</taxon>
        <taxon>Craniata</taxon>
        <taxon>Vertebrata</taxon>
        <taxon>Euteleostomi</taxon>
        <taxon>Actinopterygii</taxon>
        <taxon>Neopterygii</taxon>
        <taxon>Teleostei</taxon>
        <taxon>Neoteleostei</taxon>
        <taxon>Acanthomorphata</taxon>
        <taxon>Carangaria</taxon>
        <taxon>Carangiformes</taxon>
        <taxon>Carangidae</taxon>
        <taxon>Seriola</taxon>
    </lineage>
</organism>
<comment type="subcellular location">
    <subcellularLocation>
        <location evidence="4">Membrane</location>
        <topology evidence="4">Multi-pass membrane protein</topology>
    </subcellularLocation>
</comment>
<accession>A0A3B4Y873</accession>
<dbReference type="GO" id="GO:0035556">
    <property type="term" value="P:intracellular signal transduction"/>
    <property type="evidence" value="ECO:0007669"/>
    <property type="project" value="InterPro"/>
</dbReference>
<evidence type="ECO:0000259" key="19">
    <source>
        <dbReference type="PROSITE" id="PS50125"/>
    </source>
</evidence>
<comment type="cofactor">
    <cofactor evidence="2">
        <name>Mn(2+)</name>
        <dbReference type="ChEBI" id="CHEBI:29035"/>
    </cofactor>
</comment>
<keyword evidence="7" id="KW-0479">Metal-binding</keyword>
<evidence type="ECO:0000256" key="11">
    <source>
        <dbReference type="ARBA" id="ARBA00022842"/>
    </source>
</evidence>
<evidence type="ECO:0000256" key="7">
    <source>
        <dbReference type="ARBA" id="ARBA00022723"/>
    </source>
</evidence>
<evidence type="ECO:0000256" key="17">
    <source>
        <dbReference type="RuleBase" id="RU000405"/>
    </source>
</evidence>
<comment type="catalytic activity">
    <reaction evidence="1">
        <text>ATP = 3',5'-cyclic AMP + diphosphate</text>
        <dbReference type="Rhea" id="RHEA:15389"/>
        <dbReference type="ChEBI" id="CHEBI:30616"/>
        <dbReference type="ChEBI" id="CHEBI:33019"/>
        <dbReference type="ChEBI" id="CHEBI:58165"/>
        <dbReference type="EC" id="4.6.1.1"/>
    </reaction>
</comment>
<keyword evidence="8" id="KW-0677">Repeat</keyword>
<dbReference type="Ensembl" id="ENSSLDT00000020022.1">
    <property type="protein sequence ID" value="ENSSLDP00000019373.1"/>
    <property type="gene ID" value="ENSSLDG00000015186.1"/>
</dbReference>
<dbReference type="Pfam" id="PF00211">
    <property type="entry name" value="Guanylate_cyc"/>
    <property type="match status" value="1"/>
</dbReference>
<evidence type="ECO:0000256" key="1">
    <source>
        <dbReference type="ARBA" id="ARBA00001593"/>
    </source>
</evidence>
<keyword evidence="14" id="KW-0472">Membrane</keyword>
<dbReference type="AlphaFoldDB" id="A0A3B4Y873"/>
<evidence type="ECO:0000256" key="15">
    <source>
        <dbReference type="ARBA" id="ARBA00023180"/>
    </source>
</evidence>
<dbReference type="FunFam" id="3.30.70.1230:FF:000001">
    <property type="entry name" value="Adenylate cyclase"/>
    <property type="match status" value="1"/>
</dbReference>
<evidence type="ECO:0000256" key="12">
    <source>
        <dbReference type="ARBA" id="ARBA00022989"/>
    </source>
</evidence>
<reference evidence="20" key="2">
    <citation type="submission" date="2025-09" db="UniProtKB">
        <authorList>
            <consortium name="Ensembl"/>
        </authorList>
    </citation>
    <scope>IDENTIFICATION</scope>
</reference>
<dbReference type="GO" id="GO:0046872">
    <property type="term" value="F:metal ion binding"/>
    <property type="evidence" value="ECO:0007669"/>
    <property type="project" value="UniProtKB-KW"/>
</dbReference>
<proteinExistence type="inferred from homology"/>
<dbReference type="Proteomes" id="UP000261360">
    <property type="component" value="Unplaced"/>
</dbReference>
<feature type="region of interest" description="Disordered" evidence="18">
    <location>
        <begin position="1"/>
        <end position="39"/>
    </location>
</feature>
<keyword evidence="15" id="KW-0325">Glycoprotein</keyword>
<evidence type="ECO:0000256" key="8">
    <source>
        <dbReference type="ARBA" id="ARBA00022737"/>
    </source>
</evidence>
<dbReference type="InterPro" id="IPR029787">
    <property type="entry name" value="Nucleotide_cyclase"/>
</dbReference>
<keyword evidence="12" id="KW-1133">Transmembrane helix</keyword>
<evidence type="ECO:0000313" key="21">
    <source>
        <dbReference type="Proteomes" id="UP000261360"/>
    </source>
</evidence>
<dbReference type="GeneTree" id="ENSGT00940000166718"/>
<keyword evidence="21" id="KW-1185">Reference proteome</keyword>
<evidence type="ECO:0000256" key="16">
    <source>
        <dbReference type="ARBA" id="ARBA00023239"/>
    </source>
</evidence>
<keyword evidence="10" id="KW-0067">ATP-binding</keyword>
<evidence type="ECO:0000256" key="5">
    <source>
        <dbReference type="ARBA" id="ARBA00012201"/>
    </source>
</evidence>
<dbReference type="InterPro" id="IPR001054">
    <property type="entry name" value="A/G_cyclase"/>
</dbReference>
<reference evidence="20" key="1">
    <citation type="submission" date="2025-08" db="UniProtKB">
        <authorList>
            <consortium name="Ensembl"/>
        </authorList>
    </citation>
    <scope>IDENTIFICATION</scope>
</reference>
<feature type="compositionally biased region" description="Basic and acidic residues" evidence="18">
    <location>
        <begin position="28"/>
        <end position="39"/>
    </location>
</feature>
<keyword evidence="9" id="KW-0547">Nucleotide-binding</keyword>
<dbReference type="GO" id="GO:0005524">
    <property type="term" value="F:ATP binding"/>
    <property type="evidence" value="ECO:0007669"/>
    <property type="project" value="UniProtKB-KW"/>
</dbReference>
<dbReference type="GO" id="GO:0004016">
    <property type="term" value="F:adenylate cyclase activity"/>
    <property type="evidence" value="ECO:0007669"/>
    <property type="project" value="UniProtKB-EC"/>
</dbReference>
<dbReference type="GO" id="GO:0005886">
    <property type="term" value="C:plasma membrane"/>
    <property type="evidence" value="ECO:0007669"/>
    <property type="project" value="TreeGrafter"/>
</dbReference>
<evidence type="ECO:0000256" key="2">
    <source>
        <dbReference type="ARBA" id="ARBA00001936"/>
    </source>
</evidence>
<dbReference type="PANTHER" id="PTHR45627">
    <property type="entry name" value="ADENYLATE CYCLASE TYPE 1"/>
    <property type="match status" value="1"/>
</dbReference>
<dbReference type="STRING" id="1841481.ENSSLDP00000019373"/>
<dbReference type="PANTHER" id="PTHR45627:SF15">
    <property type="entry name" value="ADENYLATE CYCLASE"/>
    <property type="match status" value="1"/>
</dbReference>
<dbReference type="InterPro" id="IPR018297">
    <property type="entry name" value="A/G_cyclase_CS"/>
</dbReference>
<name>A0A3B4Y873_SERLL</name>
<dbReference type="GO" id="GO:0007189">
    <property type="term" value="P:adenylate cyclase-activating G protein-coupled receptor signaling pathway"/>
    <property type="evidence" value="ECO:0007669"/>
    <property type="project" value="TreeGrafter"/>
</dbReference>
<dbReference type="SUPFAM" id="SSF55073">
    <property type="entry name" value="Nucleotide cyclase"/>
    <property type="match status" value="1"/>
</dbReference>
<keyword evidence="13" id="KW-0115">cAMP biosynthesis</keyword>
<evidence type="ECO:0000256" key="6">
    <source>
        <dbReference type="ARBA" id="ARBA00022692"/>
    </source>
</evidence>
<evidence type="ECO:0000313" key="20">
    <source>
        <dbReference type="Ensembl" id="ENSSLDP00000019373.1"/>
    </source>
</evidence>
<keyword evidence="16 17" id="KW-0456">Lyase</keyword>
<evidence type="ECO:0000256" key="3">
    <source>
        <dbReference type="ARBA" id="ARBA00001946"/>
    </source>
</evidence>
<evidence type="ECO:0000256" key="10">
    <source>
        <dbReference type="ARBA" id="ARBA00022840"/>
    </source>
</evidence>
<evidence type="ECO:0000256" key="18">
    <source>
        <dbReference type="SAM" id="MobiDB-lite"/>
    </source>
</evidence>
<evidence type="ECO:0000256" key="4">
    <source>
        <dbReference type="ARBA" id="ARBA00004141"/>
    </source>
</evidence>
<keyword evidence="11" id="KW-0460">Magnesium</keyword>
<sequence length="305" mass="34707">DPRHFHQWLTDPAAQSDRSSEVWITRGQQEDPSGHGGAEQRLEATARLDFLWRLQARKEVEDMKELREHNECLLLNILPAHVAQHFLERDRNNELYSQSYERVGVLFASLPGFSKFYEQKELIHQHVECLRLLNHIITGFDELMDECYFQEVEKIKTIGSSYMAASGLSPDRQVRAFSPSCEDAWSHLTELVLFALAMQEILKHINTHTGNSFQLRVGIAHGPVIAGVIGATKPQYDIWGTTVNLASRMESTGVSGRIQVPQTTSCILVERGFLRQLRGSIYIKGISERHGKVRHRVSSVNYGIM</sequence>
<comment type="similarity">
    <text evidence="17">Belongs to the adenylyl cyclase class-4/guanylyl cyclase family.</text>
</comment>
<feature type="domain" description="Guanylate cyclase" evidence="19">
    <location>
        <begin position="104"/>
        <end position="250"/>
    </location>
</feature>
<dbReference type="PROSITE" id="PS00452">
    <property type="entry name" value="GUANYLATE_CYCLASE_1"/>
    <property type="match status" value="1"/>
</dbReference>
<protein>
    <recommendedName>
        <fullName evidence="5">adenylate cyclase</fullName>
        <ecNumber evidence="5">4.6.1.1</ecNumber>
    </recommendedName>
</protein>
<dbReference type="GO" id="GO:0006171">
    <property type="term" value="P:cAMP biosynthetic process"/>
    <property type="evidence" value="ECO:0007669"/>
    <property type="project" value="UniProtKB-KW"/>
</dbReference>
<dbReference type="PROSITE" id="PS50125">
    <property type="entry name" value="GUANYLATE_CYCLASE_2"/>
    <property type="match status" value="1"/>
</dbReference>
<evidence type="ECO:0000256" key="14">
    <source>
        <dbReference type="ARBA" id="ARBA00023136"/>
    </source>
</evidence>